<dbReference type="Pfam" id="PF02263">
    <property type="entry name" value="GBP"/>
    <property type="match status" value="1"/>
</dbReference>
<evidence type="ECO:0000313" key="3">
    <source>
        <dbReference type="EMBL" id="EGR31875.1"/>
    </source>
</evidence>
<keyword evidence="1" id="KW-0175">Coiled coil</keyword>
<dbReference type="InterPro" id="IPR027417">
    <property type="entry name" value="P-loop_NTPase"/>
</dbReference>
<dbReference type="GO" id="GO:0003924">
    <property type="term" value="F:GTPase activity"/>
    <property type="evidence" value="ECO:0007669"/>
    <property type="project" value="InterPro"/>
</dbReference>
<gene>
    <name evidence="3" type="ORF">IMG5_100240</name>
</gene>
<dbReference type="EMBL" id="GL983809">
    <property type="protein sequence ID" value="EGR31875.1"/>
    <property type="molecule type" value="Genomic_DNA"/>
</dbReference>
<accession>G0QSC8</accession>
<dbReference type="eggNOG" id="KOG2037">
    <property type="taxonomic scope" value="Eukaryota"/>
</dbReference>
<dbReference type="GO" id="GO:0005525">
    <property type="term" value="F:GTP binding"/>
    <property type="evidence" value="ECO:0007669"/>
    <property type="project" value="InterPro"/>
</dbReference>
<dbReference type="Gene3D" id="3.40.50.300">
    <property type="entry name" value="P-loop containing nucleotide triphosphate hydrolases"/>
    <property type="match status" value="1"/>
</dbReference>
<dbReference type="InParanoid" id="G0QSC8"/>
<protein>
    <recommendedName>
        <fullName evidence="2">Guanylate-binding protein N-terminal domain-containing protein</fullName>
    </recommendedName>
</protein>
<dbReference type="SUPFAM" id="SSF52540">
    <property type="entry name" value="P-loop containing nucleoside triphosphate hydrolases"/>
    <property type="match status" value="1"/>
</dbReference>
<organism evidence="3 4">
    <name type="scientific">Ichthyophthirius multifiliis</name>
    <name type="common">White spot disease agent</name>
    <name type="synonym">Ich</name>
    <dbReference type="NCBI Taxonomy" id="5932"/>
    <lineage>
        <taxon>Eukaryota</taxon>
        <taxon>Sar</taxon>
        <taxon>Alveolata</taxon>
        <taxon>Ciliophora</taxon>
        <taxon>Intramacronucleata</taxon>
        <taxon>Oligohymenophorea</taxon>
        <taxon>Hymenostomatida</taxon>
        <taxon>Ophryoglenina</taxon>
        <taxon>Ichthyophthirius</taxon>
    </lineage>
</organism>
<dbReference type="InterPro" id="IPR015894">
    <property type="entry name" value="Guanylate-bd_N"/>
</dbReference>
<name>G0QSC8_ICHMU</name>
<dbReference type="AlphaFoldDB" id="G0QSC8"/>
<keyword evidence="4" id="KW-1185">Reference proteome</keyword>
<feature type="domain" description="Guanylate-binding protein N-terminal" evidence="2">
    <location>
        <begin position="144"/>
        <end position="399"/>
    </location>
</feature>
<dbReference type="Proteomes" id="UP000008983">
    <property type="component" value="Unassembled WGS sequence"/>
</dbReference>
<dbReference type="RefSeq" id="XP_004035361.1">
    <property type="nucleotide sequence ID" value="XM_004035313.1"/>
</dbReference>
<evidence type="ECO:0000259" key="2">
    <source>
        <dbReference type="Pfam" id="PF02263"/>
    </source>
</evidence>
<evidence type="ECO:0000256" key="1">
    <source>
        <dbReference type="SAM" id="Coils"/>
    </source>
</evidence>
<feature type="non-terminal residue" evidence="3">
    <location>
        <position position="1"/>
    </location>
</feature>
<dbReference type="OrthoDB" id="7788754at2759"/>
<dbReference type="OMA" id="ITVYHEC"/>
<dbReference type="GeneID" id="14908016"/>
<proteinExistence type="predicted"/>
<reference evidence="3 4" key="1">
    <citation type="submission" date="2011-07" db="EMBL/GenBank/DDBJ databases">
        <authorList>
            <person name="Coyne R."/>
            <person name="Brami D."/>
            <person name="Johnson J."/>
            <person name="Hostetler J."/>
            <person name="Hannick L."/>
            <person name="Clark T."/>
            <person name="Cassidy-Hanley D."/>
            <person name="Inman J."/>
        </authorList>
    </citation>
    <scope>NUCLEOTIDE SEQUENCE [LARGE SCALE GENOMIC DNA]</scope>
    <source>
        <strain evidence="3 4">G5</strain>
    </source>
</reference>
<dbReference type="PANTHER" id="PTHR10751">
    <property type="entry name" value="GUANYLATE BINDING PROTEIN"/>
    <property type="match status" value="1"/>
</dbReference>
<sequence length="642" mass="76734">DQKNVAHMVLPQNLKYQNQMPQLIQINQNNDQKIVETNQLNDYEMDLPDEQSTDDFILNDNISKYMKTHVQQSVGFTRKLNYEAYGKKSQIQNKIDQIYSTLDQKAQLQTQFKSLAQYERKVNIPILNNYGEGIQFISWNENSNQFELNEYAIDLFKRNQNEQKNTKISFVTIIGEQKSGKSFLLDQILEIPANKQRLCNTQKNPGLIIWSEPIYNSHEDCEIYFLDTQIDLKSNSHRQQQLFMLICLLSSTILMNIKSNNLKSQDFDTLKSLMHLQEQFEFDNLEHKEDLKYLFPKLMILMRDFTHEIKHKGTTVSGQQYLEQFLFDELQFQRATAEQQKLRRRIIKYFQNRNLFTMVNPIKNKNNENLNQLSFQDFCEEFQQEIQTLRKKIILESSSVKEFRGLRLSKNMVVEYIRSFIEDANCNEKFQIEKAFCILLENEFISVYHNCIEIYKKEMEQQFGDCEYMSLEQMNESLKKARDQVFFSFFKLKAHDIDVAVPLFDKYYKSINEFIKEMEDKFHQINNEETQNAVNLIMEEKIREVKEKTNNNQQTKEDCFFIKQQFEKILNEIKTICLGKQTNYAEVYGNHISQIQKYMLDVLYEQIQMLQNLNQEQLKEIKVQIEQKNKQLKYLIIKRTSQ</sequence>
<feature type="coiled-coil region" evidence="1">
    <location>
        <begin position="600"/>
        <end position="627"/>
    </location>
</feature>
<evidence type="ECO:0000313" key="4">
    <source>
        <dbReference type="Proteomes" id="UP000008983"/>
    </source>
</evidence>